<feature type="compositionally biased region" description="Basic and acidic residues" evidence="1">
    <location>
        <begin position="88"/>
        <end position="114"/>
    </location>
</feature>
<feature type="region of interest" description="Disordered" evidence="1">
    <location>
        <begin position="82"/>
        <end position="136"/>
    </location>
</feature>
<proteinExistence type="predicted"/>
<dbReference type="AlphaFoldDB" id="A0A556TQ51"/>
<name>A0A556TQ51_BAGYA</name>
<protein>
    <submittedName>
        <fullName evidence="2">Uncharacterized protein</fullName>
    </submittedName>
</protein>
<keyword evidence="3" id="KW-1185">Reference proteome</keyword>
<accession>A0A556TQ51</accession>
<dbReference type="Proteomes" id="UP000319801">
    <property type="component" value="Unassembled WGS sequence"/>
</dbReference>
<gene>
    <name evidence="2" type="ORF">Baya_4427</name>
</gene>
<organism evidence="2 3">
    <name type="scientific">Bagarius yarrelli</name>
    <name type="common">Goonch</name>
    <name type="synonym">Bagrus yarrelli</name>
    <dbReference type="NCBI Taxonomy" id="175774"/>
    <lineage>
        <taxon>Eukaryota</taxon>
        <taxon>Metazoa</taxon>
        <taxon>Chordata</taxon>
        <taxon>Craniata</taxon>
        <taxon>Vertebrata</taxon>
        <taxon>Euteleostomi</taxon>
        <taxon>Actinopterygii</taxon>
        <taxon>Neopterygii</taxon>
        <taxon>Teleostei</taxon>
        <taxon>Ostariophysi</taxon>
        <taxon>Siluriformes</taxon>
        <taxon>Sisoridae</taxon>
        <taxon>Sisorinae</taxon>
        <taxon>Bagarius</taxon>
    </lineage>
</organism>
<evidence type="ECO:0000313" key="3">
    <source>
        <dbReference type="Proteomes" id="UP000319801"/>
    </source>
</evidence>
<comment type="caution">
    <text evidence="2">The sequence shown here is derived from an EMBL/GenBank/DDBJ whole genome shotgun (WGS) entry which is preliminary data.</text>
</comment>
<dbReference type="EMBL" id="VCAZ01000010">
    <property type="protein sequence ID" value="TSK34819.1"/>
    <property type="molecule type" value="Genomic_DNA"/>
</dbReference>
<evidence type="ECO:0000313" key="2">
    <source>
        <dbReference type="EMBL" id="TSK34819.1"/>
    </source>
</evidence>
<dbReference type="OrthoDB" id="8922503at2759"/>
<evidence type="ECO:0000256" key="1">
    <source>
        <dbReference type="SAM" id="MobiDB-lite"/>
    </source>
</evidence>
<feature type="compositionally biased region" description="Polar residues" evidence="1">
    <location>
        <begin position="118"/>
        <end position="136"/>
    </location>
</feature>
<sequence>MRPSSAISFDSGLDRGVPWGRDLITFMTSAAGYMMRTLQKPRKNKPSKRQVNHRRFLHNMIQRKFTEIEAANHQLASALFSVDTESQSEEHSSHKYQESEKKLKKGEAETKQLDEDNSTGTLDGLNKSSLVKSPLNNLENREIYQLRKDKADDNSGENSSEEITDFTCETPEFHWTSVELSDLTPITNIILDDTVCTSLEGIEKTTANSHVQVSNLADSEEEQQQYSGLTLFNLSPMSPVSPLSLNSCDFEVQIQPDVDDTTQIQHIAESLQMDSLENLELIDTDEYLQHIDQKDLAAVWDIYNEEDSNCFQDSFPFLNASHTDFVMDRKNILVDEDICEKLHQITTVLDNPVKDINEENQWMSNFTYSPEHCDFVGYHNQAKRTSATVDCYLNQPEISTAVQNFRDVWEQEPEHNQSKNWEQNLSYYNHAPSKLKERYHTPSDEKKKITESGSIPNVNSVVSNHVSPLSMSTARCYGFHTPLHANSNCLRDSCCFSNQKGNQSIPSFEGVAQSFPAPYQNSHPYSVSTPPLNDDWLFSNIGSEADFMIMEDDMDTPSTEGPIKKSNAPIIKYSV</sequence>
<reference evidence="2 3" key="1">
    <citation type="journal article" date="2019" name="Genome Biol. Evol.">
        <title>Whole-Genome Sequencing of the Giant Devil Catfish, Bagarius yarrelli.</title>
        <authorList>
            <person name="Jiang W."/>
            <person name="Lv Y."/>
            <person name="Cheng L."/>
            <person name="Yang K."/>
            <person name="Chao B."/>
            <person name="Wang X."/>
            <person name="Li Y."/>
            <person name="Pan X."/>
            <person name="You X."/>
            <person name="Zhang Y."/>
            <person name="Yang J."/>
            <person name="Li J."/>
            <person name="Zhang X."/>
            <person name="Liu S."/>
            <person name="Sun C."/>
            <person name="Yang J."/>
            <person name="Shi Q."/>
        </authorList>
    </citation>
    <scope>NUCLEOTIDE SEQUENCE [LARGE SCALE GENOMIC DNA]</scope>
    <source>
        <strain evidence="2">JWS20170419001</strain>
        <tissue evidence="2">Muscle</tissue>
    </source>
</reference>